<dbReference type="Pfam" id="PF25989">
    <property type="entry name" value="YknX_C"/>
    <property type="match status" value="1"/>
</dbReference>
<dbReference type="SUPFAM" id="SSF111369">
    <property type="entry name" value="HlyD-like secretion proteins"/>
    <property type="match status" value="1"/>
</dbReference>
<feature type="domain" description="YknX-like C-terminal permuted SH3-like" evidence="5">
    <location>
        <begin position="359"/>
        <end position="421"/>
    </location>
</feature>
<keyword evidence="4" id="KW-0812">Transmembrane</keyword>
<evidence type="ECO:0000259" key="5">
    <source>
        <dbReference type="Pfam" id="PF25989"/>
    </source>
</evidence>
<dbReference type="Pfam" id="PF25990">
    <property type="entry name" value="Beta-barrel_YknX"/>
    <property type="match status" value="1"/>
</dbReference>
<evidence type="ECO:0000256" key="2">
    <source>
        <dbReference type="ARBA" id="ARBA00023054"/>
    </source>
</evidence>
<protein>
    <submittedName>
        <fullName evidence="7">Putative efflux system component YknX</fullName>
    </submittedName>
</protein>
<dbReference type="Proteomes" id="UP000050326">
    <property type="component" value="Unassembled WGS sequence"/>
</dbReference>
<accession>A0A0P9ALI4</accession>
<comment type="subcellular location">
    <subcellularLocation>
        <location evidence="1">Cell envelope</location>
    </subcellularLocation>
</comment>
<dbReference type="Gene3D" id="2.40.30.170">
    <property type="match status" value="1"/>
</dbReference>
<dbReference type="InterPro" id="IPR058636">
    <property type="entry name" value="Beta-barrel_YknX"/>
</dbReference>
<keyword evidence="2 3" id="KW-0175">Coiled coil</keyword>
<feature type="domain" description="YknX-like beta-barrel" evidence="6">
    <location>
        <begin position="267"/>
        <end position="345"/>
    </location>
</feature>
<evidence type="ECO:0000256" key="3">
    <source>
        <dbReference type="SAM" id="Coils"/>
    </source>
</evidence>
<gene>
    <name evidence="7" type="primary">yknX</name>
    <name evidence="7" type="ORF">OXPF_01410</name>
</gene>
<dbReference type="AlphaFoldDB" id="A0A0P9ALI4"/>
<keyword evidence="4" id="KW-1133">Transmembrane helix</keyword>
<keyword evidence="8" id="KW-1185">Reference proteome</keyword>
<dbReference type="Gene3D" id="2.40.420.20">
    <property type="match status" value="1"/>
</dbReference>
<proteinExistence type="predicted"/>
<dbReference type="EMBL" id="LKET01000012">
    <property type="protein sequence ID" value="KPU46222.1"/>
    <property type="molecule type" value="Genomic_DNA"/>
</dbReference>
<evidence type="ECO:0000256" key="4">
    <source>
        <dbReference type="SAM" id="Phobius"/>
    </source>
</evidence>
<dbReference type="Gene3D" id="2.40.50.100">
    <property type="match status" value="1"/>
</dbReference>
<dbReference type="PANTHER" id="PTHR32347:SF14">
    <property type="entry name" value="EFFLUX SYSTEM COMPONENT YKNX-RELATED"/>
    <property type="match status" value="1"/>
</dbReference>
<keyword evidence="4" id="KW-0472">Membrane</keyword>
<evidence type="ECO:0000313" key="8">
    <source>
        <dbReference type="Proteomes" id="UP000050326"/>
    </source>
</evidence>
<name>A0A0P9ALI4_9CLOT</name>
<evidence type="ECO:0000259" key="6">
    <source>
        <dbReference type="Pfam" id="PF25990"/>
    </source>
</evidence>
<sequence>MKPGLKNETGIVAAQKNVKINKWVIILILLAAAALAAVVLLSNPKPLSVMEGTASKNNLARTIVVTGYIEAEESENHILDTTQKVVDVFVKEGDDVKKGTVLAQLDTTDLEYQLKRAVINYDTARENLNNTSVTSDNSIKQAEINLEKAKSDYEDLKKKFEANQSLYDSGYISKFDYDASKKAFSDAENQVEYMEIQLENAKRNSSEVSQKSQRDLSNTEIENLNKKIADSTITADMDGRVVKFDIVKNEYPNQDNNTIIVCDPASYKVEVEVNQYDAVKIKTGQKAVVKIKGVDKEYSGTVSKIGELAEVKVSGGNKESRIYIDVLINDIDESIRIGYEVDVDIILDEVTDVVSVGLDSIKTDADGQKYVFVAEGGKAVKRFVKTGFETDFDAEVTEGLKAGDKYILNPGNSLKEGDIIKTSL</sequence>
<feature type="transmembrane region" description="Helical" evidence="4">
    <location>
        <begin position="20"/>
        <end position="41"/>
    </location>
</feature>
<feature type="coiled-coil region" evidence="3">
    <location>
        <begin position="139"/>
        <end position="211"/>
    </location>
</feature>
<comment type="caution">
    <text evidence="7">The sequence shown here is derived from an EMBL/GenBank/DDBJ whole genome shotgun (WGS) entry which is preliminary data.</text>
</comment>
<reference evidence="7 8" key="1">
    <citation type="submission" date="2015-09" db="EMBL/GenBank/DDBJ databases">
        <title>Genome sequence of Oxobacter pfennigii DSM 3222.</title>
        <authorList>
            <person name="Poehlein A."/>
            <person name="Bengelsdorf F.R."/>
            <person name="Schiel-Bengelsdorf B."/>
            <person name="Duerre P."/>
            <person name="Daniel R."/>
        </authorList>
    </citation>
    <scope>NUCLEOTIDE SEQUENCE [LARGE SCALE GENOMIC DNA]</scope>
    <source>
        <strain evidence="7 8">DSM 3222</strain>
    </source>
</reference>
<dbReference type="PRINTS" id="PR01490">
    <property type="entry name" value="RTXTOXIND"/>
</dbReference>
<evidence type="ECO:0000256" key="1">
    <source>
        <dbReference type="ARBA" id="ARBA00004196"/>
    </source>
</evidence>
<organism evidence="7 8">
    <name type="scientific">Oxobacter pfennigii</name>
    <dbReference type="NCBI Taxonomy" id="36849"/>
    <lineage>
        <taxon>Bacteria</taxon>
        <taxon>Bacillati</taxon>
        <taxon>Bacillota</taxon>
        <taxon>Clostridia</taxon>
        <taxon>Eubacteriales</taxon>
        <taxon>Clostridiaceae</taxon>
        <taxon>Oxobacter</taxon>
    </lineage>
</organism>
<dbReference type="Gene3D" id="1.10.287.470">
    <property type="entry name" value="Helix hairpin bin"/>
    <property type="match status" value="1"/>
</dbReference>
<dbReference type="OrthoDB" id="11589at2"/>
<dbReference type="InterPro" id="IPR058637">
    <property type="entry name" value="YknX-like_C"/>
</dbReference>
<dbReference type="GO" id="GO:0030313">
    <property type="term" value="C:cell envelope"/>
    <property type="evidence" value="ECO:0007669"/>
    <property type="project" value="UniProtKB-SubCell"/>
</dbReference>
<dbReference type="RefSeq" id="WP_054873300.1">
    <property type="nucleotide sequence ID" value="NZ_LKET01000012.1"/>
</dbReference>
<dbReference type="InterPro" id="IPR050465">
    <property type="entry name" value="UPF0194_transport"/>
</dbReference>
<evidence type="ECO:0000313" key="7">
    <source>
        <dbReference type="EMBL" id="KPU46222.1"/>
    </source>
</evidence>
<dbReference type="STRING" id="36849.OXPF_01410"/>
<dbReference type="PANTHER" id="PTHR32347">
    <property type="entry name" value="EFFLUX SYSTEM COMPONENT YKNX-RELATED"/>
    <property type="match status" value="1"/>
</dbReference>